<feature type="domain" description="DUF6383" evidence="2">
    <location>
        <begin position="944"/>
        <end position="1018"/>
    </location>
</feature>
<organism evidence="3">
    <name type="scientific">Parabacteroides distasonis</name>
    <dbReference type="NCBI Taxonomy" id="823"/>
    <lineage>
        <taxon>Bacteria</taxon>
        <taxon>Pseudomonadati</taxon>
        <taxon>Bacteroidota</taxon>
        <taxon>Bacteroidia</taxon>
        <taxon>Bacteroidales</taxon>
        <taxon>Tannerellaceae</taxon>
        <taxon>Parabacteroides</taxon>
    </lineage>
</organism>
<feature type="signal peptide" evidence="1">
    <location>
        <begin position="1"/>
        <end position="23"/>
    </location>
</feature>
<keyword evidence="1" id="KW-0732">Signal</keyword>
<name>A0A6N2YK19_PARDI</name>
<dbReference type="InterPro" id="IPR045963">
    <property type="entry name" value="DUF6383"/>
</dbReference>
<evidence type="ECO:0000256" key="1">
    <source>
        <dbReference type="SAM" id="SignalP"/>
    </source>
</evidence>
<sequence>MNKKFFTLAVSVLLTSAFTSVSAINTTTSPDKVVAANGTKDDGHEFKSGKKYYVAMTAADGTLTDGEFVLGIKNTDGTLSATTAAAENVKFDDENIAQYLWVVENAVGTDGKTYYTFKNPEAGAYLSFDKSGNLVTKKTEAVAGKADKSIYFYFGSNDSYDGKGQLLKSAAKAPDNELTLSENGIAVGATGDNKIVLFEAAENTMTADELNSQYLGDGFSLKFAKEPTENIFSQTVKAYNLAATVAPKAGTYFAISTPAEGINTPDDFEASTFIAINLEKNYGFNALDPKAGQGYEFTIVGGNVLKKDADIEKDELPVENAMFTVTEKYPTNDPGKYTLTMSATVIKDGKYDAGQNVAVGVVTNAGTNYLTTTSVNGATVAQFGASNIIKPESLLKADAPAVYQIMFTSGADKVSGNNSSEYGKYLRVSTTTTGGSTTWSLLADGSDYTMMNAPIAQWTIVGVDENGSFIFRNRETNVEIKLGLYDQNNAILVHGAKICTGKWDTPADVTDAKFIYGYVNRANEHVYSSTHGEINAKNIQLIPVESVDPMAGFLNLSDEAIAYGPVKLNFKKQDSRIADDLLLTVVDNDKVEAHKQEAGFTLWNITKFDKSAAELKAAKSDTILNVKGYAYWDATKKLVKTVASGDTVAVLSYAFNPVNSDKYLKADASAIATVTNSTPMGKFIFKQNLDGSYSMLKSDKKYTDMIKADGNVASLNTGTGKVEFNSSTIYADKDSYRAVSLLREDMVSLKGELRHAAFQAVNGGFMAVGKDMQAVVAPADASAENLTFWLDTADVNTYLPSFFISKGIAEKTERAFLYNAYDSAYYYSTGAASEVKDFNYIMKNQGEEIVKAIFRPATLVNADTLTTQVKGETVTVAAVASKGVLAGLNNYKFNIVLKDAATEGDYVIRSLSNAQYLYSLNGKIGLTSNLNEALVVTVEDGIIPTGNESIDNATSSIVVTGNAGSVTIQGAQGETAYVRNLLGMPLAETVVTSDNATIAVPAGIVLVTVGDETVKVVVK</sequence>
<gene>
    <name evidence="3" type="ORF">PDLFYP31_00072</name>
</gene>
<evidence type="ECO:0000259" key="2">
    <source>
        <dbReference type="Pfam" id="PF19910"/>
    </source>
</evidence>
<reference evidence="3" key="1">
    <citation type="submission" date="2019-11" db="EMBL/GenBank/DDBJ databases">
        <authorList>
            <person name="Feng L."/>
        </authorList>
    </citation>
    <scope>NUCLEOTIDE SEQUENCE</scope>
    <source>
        <strain evidence="3">PdistasonisLFYP31</strain>
    </source>
</reference>
<dbReference type="EMBL" id="CACRUW010000001">
    <property type="protein sequence ID" value="VYT66583.1"/>
    <property type="molecule type" value="Genomic_DNA"/>
</dbReference>
<protein>
    <recommendedName>
        <fullName evidence="2">DUF6383 domain-containing protein</fullName>
    </recommendedName>
</protein>
<proteinExistence type="predicted"/>
<feature type="chain" id="PRO_5026821323" description="DUF6383 domain-containing protein" evidence="1">
    <location>
        <begin position="24"/>
        <end position="1019"/>
    </location>
</feature>
<evidence type="ECO:0000313" key="3">
    <source>
        <dbReference type="EMBL" id="VYT66583.1"/>
    </source>
</evidence>
<dbReference type="RefSeq" id="WP_156682331.1">
    <property type="nucleotide sequence ID" value="NZ_CACRUW010000001.1"/>
</dbReference>
<accession>A0A6N2YK19</accession>
<dbReference type="AlphaFoldDB" id="A0A6N2YK19"/>
<dbReference type="Pfam" id="PF19910">
    <property type="entry name" value="DUF6383"/>
    <property type="match status" value="1"/>
</dbReference>